<dbReference type="GO" id="GO:0044874">
    <property type="term" value="P:lipoprotein localization to outer membrane"/>
    <property type="evidence" value="ECO:0007669"/>
    <property type="project" value="InterPro"/>
</dbReference>
<protein>
    <submittedName>
        <fullName evidence="11">Lipoprotein releasing system transmembrane protein</fullName>
    </submittedName>
</protein>
<accession>A0A0N0Z7H9</accession>
<feature type="transmembrane region" description="Helical" evidence="8">
    <location>
        <begin position="272"/>
        <end position="296"/>
    </location>
</feature>
<dbReference type="NCBIfam" id="TIGR02212">
    <property type="entry name" value="lolCE"/>
    <property type="match status" value="1"/>
</dbReference>
<evidence type="ECO:0000313" key="12">
    <source>
        <dbReference type="Proteomes" id="UP000053226"/>
    </source>
</evidence>
<evidence type="ECO:0000256" key="8">
    <source>
        <dbReference type="SAM" id="Phobius"/>
    </source>
</evidence>
<feature type="transmembrane region" description="Helical" evidence="8">
    <location>
        <begin position="381"/>
        <end position="400"/>
    </location>
</feature>
<dbReference type="Proteomes" id="UP000053226">
    <property type="component" value="Unassembled WGS sequence"/>
</dbReference>
<dbReference type="GO" id="GO:0042953">
    <property type="term" value="P:lipoprotein transport"/>
    <property type="evidence" value="ECO:0007669"/>
    <property type="project" value="InterPro"/>
</dbReference>
<evidence type="ECO:0000256" key="3">
    <source>
        <dbReference type="ARBA" id="ARBA00022448"/>
    </source>
</evidence>
<name>A0A0N0Z7H9_9GAMM</name>
<keyword evidence="5 8" id="KW-0812">Transmembrane</keyword>
<dbReference type="Pfam" id="PF12704">
    <property type="entry name" value="MacB_PCD"/>
    <property type="match status" value="1"/>
</dbReference>
<evidence type="ECO:0000256" key="2">
    <source>
        <dbReference type="ARBA" id="ARBA00005236"/>
    </source>
</evidence>
<dbReference type="AlphaFoldDB" id="A0A0N0Z7H9"/>
<dbReference type="PANTHER" id="PTHR30489">
    <property type="entry name" value="LIPOPROTEIN-RELEASING SYSTEM TRANSMEMBRANE PROTEIN LOLE"/>
    <property type="match status" value="1"/>
</dbReference>
<feature type="transmembrane region" description="Helical" evidence="8">
    <location>
        <begin position="316"/>
        <end position="342"/>
    </location>
</feature>
<evidence type="ECO:0000259" key="9">
    <source>
        <dbReference type="Pfam" id="PF02687"/>
    </source>
</evidence>
<dbReference type="InterPro" id="IPR011925">
    <property type="entry name" value="LolCE_TM"/>
</dbReference>
<evidence type="ECO:0000256" key="7">
    <source>
        <dbReference type="ARBA" id="ARBA00023136"/>
    </source>
</evidence>
<reference evidence="11 12" key="1">
    <citation type="submission" date="2015-07" db="EMBL/GenBank/DDBJ databases">
        <title>ATOL: Assembling a taxonomically balanced genome-scale reconstruction of the evolutionary history of the Enterobacteriaceae.</title>
        <authorList>
            <person name="Plunkett G.III."/>
            <person name="Neeno-Eckwall E.C."/>
            <person name="Glasner J.D."/>
            <person name="Perna N.T."/>
        </authorList>
    </citation>
    <scope>NUCLEOTIDE SEQUENCE [LARGE SCALE GENOMIC DNA]</scope>
    <source>
        <strain evidence="11 12">ATCC 35017</strain>
    </source>
</reference>
<dbReference type="InterPro" id="IPR051447">
    <property type="entry name" value="Lipoprotein-release_system"/>
</dbReference>
<comment type="caution">
    <text evidence="11">The sequence shown here is derived from an EMBL/GenBank/DDBJ whole genome shotgun (WGS) entry which is preliminary data.</text>
</comment>
<keyword evidence="4" id="KW-1003">Cell membrane</keyword>
<keyword evidence="3" id="KW-0813">Transport</keyword>
<keyword evidence="6 8" id="KW-1133">Transmembrane helix</keyword>
<dbReference type="NCBIfam" id="NF008357">
    <property type="entry name" value="PRK11146.1"/>
    <property type="match status" value="1"/>
</dbReference>
<keyword evidence="7 8" id="KW-0472">Membrane</keyword>
<evidence type="ECO:0000259" key="10">
    <source>
        <dbReference type="Pfam" id="PF12704"/>
    </source>
</evidence>
<dbReference type="RefSeq" id="WP_053908163.1">
    <property type="nucleotide sequence ID" value="NZ_CAWMUS010000018.1"/>
</dbReference>
<comment type="similarity">
    <text evidence="2">Belongs to the ABC-4 integral membrane protein family. LolC/E subfamily.</text>
</comment>
<feature type="domain" description="ABC3 transporter permease C-terminal" evidence="9">
    <location>
        <begin position="275"/>
        <end position="408"/>
    </location>
</feature>
<dbReference type="InterPro" id="IPR003838">
    <property type="entry name" value="ABC3_permease_C"/>
</dbReference>
<evidence type="ECO:0000256" key="4">
    <source>
        <dbReference type="ARBA" id="ARBA00022475"/>
    </source>
</evidence>
<dbReference type="NCBIfam" id="TIGR02213">
    <property type="entry name" value="lolE_release"/>
    <property type="match status" value="1"/>
</dbReference>
<dbReference type="InterPro" id="IPR025857">
    <property type="entry name" value="MacB_PCD"/>
</dbReference>
<evidence type="ECO:0000313" key="11">
    <source>
        <dbReference type="EMBL" id="KPD02587.1"/>
    </source>
</evidence>
<comment type="subcellular location">
    <subcellularLocation>
        <location evidence="1">Cell membrane</location>
        <topology evidence="1">Multi-pass membrane protein</topology>
    </subcellularLocation>
</comment>
<dbReference type="EMBL" id="LGAA01000018">
    <property type="protein sequence ID" value="KPD02587.1"/>
    <property type="molecule type" value="Genomic_DNA"/>
</dbReference>
<feature type="domain" description="MacB-like periplasmic core" evidence="10">
    <location>
        <begin position="28"/>
        <end position="238"/>
    </location>
</feature>
<keyword evidence="12" id="KW-1185">Reference proteome</keyword>
<evidence type="ECO:0000256" key="6">
    <source>
        <dbReference type="ARBA" id="ARBA00022989"/>
    </source>
</evidence>
<dbReference type="OrthoDB" id="9808461at2"/>
<evidence type="ECO:0000256" key="1">
    <source>
        <dbReference type="ARBA" id="ARBA00004651"/>
    </source>
</evidence>
<dbReference type="InterPro" id="IPR011926">
    <property type="entry name" value="LolE_gammaproteobact"/>
</dbReference>
<feature type="transmembrane region" description="Helical" evidence="8">
    <location>
        <begin position="27"/>
        <end position="49"/>
    </location>
</feature>
<dbReference type="Pfam" id="PF02687">
    <property type="entry name" value="FtsX"/>
    <property type="match status" value="1"/>
</dbReference>
<sequence>MARLPLSLLTAIRFSRGRRRAGMVSLVSIISTLGIVLGVAVLIIGLSAMNGFERELKNRVLAVVPHGQIYAANPPYQNWDYAYKAIEETPGVAGVSPYIGFTGLLERGVNLKAIQIMGVSLENEAQVSSLPNFVLDNAWQRFQPGKQQIILGSGVANALNVHVGDWVTIMIPNTDASLKIQQPKRIRVQVEGVFKLSGLLDHQLALIPLQDAQKYLDYGEGISGFEIKATDVFNAEQIVYDAGMRTMHHVVIKSWIGDYGYMYNDIQMVRSIMYLAMILVIGVACFNIVSTLVMAVKDKSTDIAVLRTLGAKDRQIRAIFLWYGLLSGLVGSLIGALLGCIVSLNLTTIISGLEFMIGHPILSGDVYFIDFMPSELNAMDVVYVLCTTVILSLLASWYPARRATKLDPARILSGQ</sequence>
<gene>
    <name evidence="11" type="ORF">M992_1741</name>
</gene>
<proteinExistence type="inferred from homology"/>
<keyword evidence="11" id="KW-0449">Lipoprotein</keyword>
<organism evidence="11 12">
    <name type="scientific">Moellerella wisconsensis ATCC 35017</name>
    <dbReference type="NCBI Taxonomy" id="1354267"/>
    <lineage>
        <taxon>Bacteria</taxon>
        <taxon>Pseudomonadati</taxon>
        <taxon>Pseudomonadota</taxon>
        <taxon>Gammaproteobacteria</taxon>
        <taxon>Enterobacterales</taxon>
        <taxon>Morganellaceae</taxon>
        <taxon>Moellerella</taxon>
    </lineage>
</organism>
<dbReference type="GO" id="GO:0098797">
    <property type="term" value="C:plasma membrane protein complex"/>
    <property type="evidence" value="ECO:0007669"/>
    <property type="project" value="TreeGrafter"/>
</dbReference>
<evidence type="ECO:0000256" key="5">
    <source>
        <dbReference type="ARBA" id="ARBA00022692"/>
    </source>
</evidence>
<dbReference type="PANTHER" id="PTHR30489:SF0">
    <property type="entry name" value="LIPOPROTEIN-RELEASING SYSTEM TRANSMEMBRANE PROTEIN LOLE"/>
    <property type="match status" value="1"/>
</dbReference>